<sequence length="449" mass="49517">MIFFYFLFLSWLPGRSPSAVRGASCRRGLRLQHRKPFEGHRRGLKALKLLGVDGVELPVWWGIVEKEAMGKYDWSGYLALVQMIQDSGLLVRASLYTHADPSVFFTDRAGNLHRECLSLSADDLPVLEGKTPLEVYRALLQSFRETFSSFLGSTITDVLVGLGPDGELKYPSMPASRNRNNMLGHLKLHAEATGNHFWGLSGPHDAPSYNQSPDSGTFFKDAGGSWETPYGDFFLSWYSGHLLAHGDRVLSMASAVLGDLPVQIHGKLPVMHAWSKSRSHPTELAAGLYNTVNRDGYDAIADMFARNSCGMILPSMDLADELQPAALRASPESLLSQIMRACNKHGVAVTGENSSVRGPPEGFVKIRDTLSRGRRASSPEEPVIAKFTYQRMGAYFFSPEHFPAFTQFVRSLEWSELHSDDLPAAGGETIPLTAAPSPKEITTRQMQTA</sequence>
<organism evidence="8">
    <name type="scientific">Spirodela intermedia</name>
    <name type="common">Intermediate duckweed</name>
    <dbReference type="NCBI Taxonomy" id="51605"/>
    <lineage>
        <taxon>Eukaryota</taxon>
        <taxon>Viridiplantae</taxon>
        <taxon>Streptophyta</taxon>
        <taxon>Embryophyta</taxon>
        <taxon>Tracheophyta</taxon>
        <taxon>Spermatophyta</taxon>
        <taxon>Magnoliopsida</taxon>
        <taxon>Liliopsida</taxon>
        <taxon>Araceae</taxon>
        <taxon>Lemnoideae</taxon>
        <taxon>Spirodela</taxon>
    </lineage>
</organism>
<proteinExistence type="inferred from homology"/>
<dbReference type="Proteomes" id="UP001189122">
    <property type="component" value="Unassembled WGS sequence"/>
</dbReference>
<reference evidence="8 9" key="1">
    <citation type="submission" date="2019-12" db="EMBL/GenBank/DDBJ databases">
        <authorList>
            <person name="Scholz U."/>
            <person name="Mascher M."/>
            <person name="Fiebig A."/>
        </authorList>
    </citation>
    <scope>NUCLEOTIDE SEQUENCE</scope>
</reference>
<dbReference type="GO" id="GO:0000272">
    <property type="term" value="P:polysaccharide catabolic process"/>
    <property type="evidence" value="ECO:0007669"/>
    <property type="project" value="UniProtKB-KW"/>
</dbReference>
<comment type="similarity">
    <text evidence="1 5">Belongs to the glycosyl hydrolase 14 family.</text>
</comment>
<evidence type="ECO:0000256" key="1">
    <source>
        <dbReference type="ARBA" id="ARBA00005652"/>
    </source>
</evidence>
<dbReference type="GO" id="GO:0016161">
    <property type="term" value="F:beta-amylase activity"/>
    <property type="evidence" value="ECO:0007669"/>
    <property type="project" value="UniProtKB-EC"/>
</dbReference>
<keyword evidence="3 5" id="KW-0624">Polysaccharide degradation</keyword>
<evidence type="ECO:0000256" key="5">
    <source>
        <dbReference type="RuleBase" id="RU000509"/>
    </source>
</evidence>
<protein>
    <recommendedName>
        <fullName evidence="5">Beta-amylase</fullName>
        <ecNumber evidence="5">3.2.1.2</ecNumber>
    </recommendedName>
</protein>
<feature type="active site" description="Proton acceptor" evidence="4">
    <location>
        <position position="352"/>
    </location>
</feature>
<dbReference type="Gene3D" id="3.20.20.80">
    <property type="entry name" value="Glycosidases"/>
    <property type="match status" value="1"/>
</dbReference>
<dbReference type="InterPro" id="IPR017853">
    <property type="entry name" value="GH"/>
</dbReference>
<evidence type="ECO:0000256" key="4">
    <source>
        <dbReference type="PIRSR" id="PIRSR601554-1"/>
    </source>
</evidence>
<dbReference type="EC" id="3.2.1.2" evidence="5"/>
<evidence type="ECO:0000256" key="7">
    <source>
        <dbReference type="SAM" id="SignalP"/>
    </source>
</evidence>
<evidence type="ECO:0000256" key="6">
    <source>
        <dbReference type="SAM" id="MobiDB-lite"/>
    </source>
</evidence>
<feature type="region of interest" description="Disordered" evidence="6">
    <location>
        <begin position="425"/>
        <end position="449"/>
    </location>
</feature>
<accession>A0A7I8JFZ5</accession>
<feature type="chain" id="PRO_5029877657" description="Beta-amylase" evidence="7">
    <location>
        <begin position="23"/>
        <end position="449"/>
    </location>
</feature>
<evidence type="ECO:0000256" key="2">
    <source>
        <dbReference type="ARBA" id="ARBA00023277"/>
    </source>
</evidence>
<comment type="catalytic activity">
    <reaction evidence="5">
        <text>Hydrolysis of (1-&gt;4)-alpha-D-glucosidic linkages in polysaccharides so as to remove successive maltose units from the non-reducing ends of the chains.</text>
        <dbReference type="EC" id="3.2.1.2"/>
    </reaction>
</comment>
<dbReference type="EMBL" id="CACRZD030000012">
    <property type="protein sequence ID" value="CAA6669069.1"/>
    <property type="molecule type" value="Genomic_DNA"/>
</dbReference>
<dbReference type="InterPro" id="IPR001554">
    <property type="entry name" value="Glyco_hydro_14"/>
</dbReference>
<name>A0A7I8JFZ5_SPIIN</name>
<keyword evidence="5" id="KW-0378">Hydrolase</keyword>
<dbReference type="AlphaFoldDB" id="A0A7I8JFZ5"/>
<evidence type="ECO:0000256" key="3">
    <source>
        <dbReference type="ARBA" id="ARBA00023326"/>
    </source>
</evidence>
<dbReference type="PANTHER" id="PTHR31352">
    <property type="entry name" value="BETA-AMYLASE 1, CHLOROPLASTIC"/>
    <property type="match status" value="1"/>
</dbReference>
<dbReference type="PRINTS" id="PR00750">
    <property type="entry name" value="BETAAMYLASE"/>
</dbReference>
<dbReference type="Pfam" id="PF01373">
    <property type="entry name" value="Glyco_hydro_14"/>
    <property type="match status" value="1"/>
</dbReference>
<keyword evidence="2 5" id="KW-0119">Carbohydrate metabolism</keyword>
<feature type="signal peptide" evidence="7">
    <location>
        <begin position="1"/>
        <end position="22"/>
    </location>
</feature>
<keyword evidence="7" id="KW-0732">Signal</keyword>
<dbReference type="PANTHER" id="PTHR31352:SF3">
    <property type="entry name" value="INACTIVE BETA-AMYLASE 9"/>
    <property type="match status" value="1"/>
</dbReference>
<evidence type="ECO:0000313" key="8">
    <source>
        <dbReference type="EMBL" id="CAA2629826.1"/>
    </source>
</evidence>
<dbReference type="EMBL" id="LR743599">
    <property type="protein sequence ID" value="CAA2629826.1"/>
    <property type="molecule type" value="Genomic_DNA"/>
</dbReference>
<gene>
    <name evidence="8" type="ORF">SI7747_12015464</name>
</gene>
<feature type="active site" description="Proton donor" evidence="4">
    <location>
        <position position="167"/>
    </location>
</feature>
<keyword evidence="9" id="KW-1185">Reference proteome</keyword>
<dbReference type="SUPFAM" id="SSF51445">
    <property type="entry name" value="(Trans)glycosidases"/>
    <property type="match status" value="1"/>
</dbReference>
<keyword evidence="5" id="KW-0326">Glycosidase</keyword>
<evidence type="ECO:0000313" key="9">
    <source>
        <dbReference type="Proteomes" id="UP001189122"/>
    </source>
</evidence>